<dbReference type="Pfam" id="PF13443">
    <property type="entry name" value="HTH_26"/>
    <property type="match status" value="1"/>
</dbReference>
<dbReference type="Gene3D" id="2.10.109.10">
    <property type="entry name" value="Umud Fragment, subunit A"/>
    <property type="match status" value="1"/>
</dbReference>
<dbReference type="InterPro" id="IPR036286">
    <property type="entry name" value="LexA/Signal_pep-like_sf"/>
</dbReference>
<dbReference type="SUPFAM" id="SSF47413">
    <property type="entry name" value="lambda repressor-like DNA-binding domains"/>
    <property type="match status" value="1"/>
</dbReference>
<sequence>MADELKEAVAKRVEELGIAPTPAAVGAGLERNFINDILQGRKRSVRGDNFVKLARALQMTPAELLEATTLHSFKGGVVTPVKEEIRVTLSPGKPTPSPIAQARVQGAAQAGTFHRVDELEEDRDEWVNVPRDEEFPFARQLVFDIRGDSMNKLEPVPLPDGSRVVTVAFEDLDNRVPLQDGMVVIVEQTLADGQVREWSCKQIEIHGEQVEFHPRSTNPRHKPIIIEPDLEADDGRTVRVLAIVRGVTSAIPLAWKPRR</sequence>
<keyword evidence="3" id="KW-1185">Reference proteome</keyword>
<name>D7A3Y9_ANCN5</name>
<dbReference type="AlphaFoldDB" id="D7A3Y9"/>
<dbReference type="InterPro" id="IPR010982">
    <property type="entry name" value="Lambda_DNA-bd_dom_sf"/>
</dbReference>
<dbReference type="SUPFAM" id="SSF51306">
    <property type="entry name" value="LexA/Signal peptidase"/>
    <property type="match status" value="1"/>
</dbReference>
<dbReference type="EMBL" id="CP002026">
    <property type="protein sequence ID" value="ADH91766.1"/>
    <property type="molecule type" value="Genomic_DNA"/>
</dbReference>
<dbReference type="RefSeq" id="WP_013169264.1">
    <property type="nucleotide sequence ID" value="NC_014217.1"/>
</dbReference>
<evidence type="ECO:0000259" key="1">
    <source>
        <dbReference type="PROSITE" id="PS50943"/>
    </source>
</evidence>
<dbReference type="STRING" id="639283.Snov_4510"/>
<organism evidence="2 3">
    <name type="scientific">Ancylobacter novellus (strain ATCC 8093 / DSM 506 / JCM 20403 / CCM 1077 / IAM 12100 / NBRC 12443 / NCIMB 10456)</name>
    <name type="common">Starkeya novella</name>
    <dbReference type="NCBI Taxonomy" id="639283"/>
    <lineage>
        <taxon>Bacteria</taxon>
        <taxon>Pseudomonadati</taxon>
        <taxon>Pseudomonadota</taxon>
        <taxon>Alphaproteobacteria</taxon>
        <taxon>Hyphomicrobiales</taxon>
        <taxon>Xanthobacteraceae</taxon>
        <taxon>Ancylobacter</taxon>
    </lineage>
</organism>
<dbReference type="KEGG" id="sno:Snov_4510"/>
<dbReference type="HOGENOM" id="CLU_067783_0_0_5"/>
<protein>
    <recommendedName>
        <fullName evidence="1">HTH cro/C1-type domain-containing protein</fullName>
    </recommendedName>
</protein>
<feature type="domain" description="HTH cro/C1-type" evidence="1">
    <location>
        <begin position="27"/>
        <end position="64"/>
    </location>
</feature>
<dbReference type="Proteomes" id="UP000006633">
    <property type="component" value="Chromosome"/>
</dbReference>
<accession>D7A3Y9</accession>
<dbReference type="InterPro" id="IPR001387">
    <property type="entry name" value="Cro/C1-type_HTH"/>
</dbReference>
<evidence type="ECO:0000313" key="2">
    <source>
        <dbReference type="EMBL" id="ADH91766.1"/>
    </source>
</evidence>
<dbReference type="eggNOG" id="COG1974">
    <property type="taxonomic scope" value="Bacteria"/>
</dbReference>
<proteinExistence type="predicted"/>
<dbReference type="GO" id="GO:0003677">
    <property type="term" value="F:DNA binding"/>
    <property type="evidence" value="ECO:0007669"/>
    <property type="project" value="InterPro"/>
</dbReference>
<dbReference type="PROSITE" id="PS50943">
    <property type="entry name" value="HTH_CROC1"/>
    <property type="match status" value="1"/>
</dbReference>
<evidence type="ECO:0000313" key="3">
    <source>
        <dbReference type="Proteomes" id="UP000006633"/>
    </source>
</evidence>
<gene>
    <name evidence="2" type="ordered locus">Snov_4510</name>
</gene>
<reference evidence="2 3" key="1">
    <citation type="journal article" date="2012" name="Stand. Genomic Sci.">
        <title>Complete genome sequence of the facultatively chemolithoautotrophic and methylotrophic alpha Proteobacterium Starkeya novella type strain (ATCC 8093(T)).</title>
        <authorList>
            <person name="Kappler U."/>
            <person name="Davenport K."/>
            <person name="Beatson S."/>
            <person name="Lucas S."/>
            <person name="Lapidus A."/>
            <person name="Copeland A."/>
            <person name="Berry K.W."/>
            <person name="Glavina Del Rio T."/>
            <person name="Hammon N."/>
            <person name="Dalin E."/>
            <person name="Tice H."/>
            <person name="Pitluck S."/>
            <person name="Richardson P."/>
            <person name="Bruce D."/>
            <person name="Goodwin L.A."/>
            <person name="Han C."/>
            <person name="Tapia R."/>
            <person name="Detter J.C."/>
            <person name="Chang Y.J."/>
            <person name="Jeffries C.D."/>
            <person name="Land M."/>
            <person name="Hauser L."/>
            <person name="Kyrpides N.C."/>
            <person name="Goker M."/>
            <person name="Ivanova N."/>
            <person name="Klenk H.P."/>
            <person name="Woyke T."/>
        </authorList>
    </citation>
    <scope>NUCLEOTIDE SEQUENCE [LARGE SCALE GENOMIC DNA]</scope>
    <source>
        <strain evidence="3">ATCC 8093 / DSM 506 / JCM 20403 / CCM 1077 / IAM 12100 / NBRC 12443 / NCIMB 10456</strain>
    </source>
</reference>